<evidence type="ECO:0000313" key="2">
    <source>
        <dbReference type="Proteomes" id="UP000551758"/>
    </source>
</evidence>
<sequence>MYQYEFKKSLEKLFKSWEISMGNSSALAVVIKKQKNTKKAKEEINGKEISGKIIFGRKLENKIGLINWYMQLTAETKSFLANPILICVWWLFCVGGPTGSVQISILFT</sequence>
<comment type="caution">
    <text evidence="1">The sequence shown here is derived from an EMBL/GenBank/DDBJ whole genome shotgun (WGS) entry which is preliminary data.</text>
</comment>
<dbReference type="EMBL" id="JACDTQ010000550">
    <property type="protein sequence ID" value="KAF5927635.1"/>
    <property type="molecule type" value="Genomic_DNA"/>
</dbReference>
<proteinExistence type="predicted"/>
<organism evidence="1 2">
    <name type="scientific">Diceros bicornis minor</name>
    <name type="common">South-central black rhinoceros</name>
    <dbReference type="NCBI Taxonomy" id="77932"/>
    <lineage>
        <taxon>Eukaryota</taxon>
        <taxon>Metazoa</taxon>
        <taxon>Chordata</taxon>
        <taxon>Craniata</taxon>
        <taxon>Vertebrata</taxon>
        <taxon>Euteleostomi</taxon>
        <taxon>Mammalia</taxon>
        <taxon>Eutheria</taxon>
        <taxon>Laurasiatheria</taxon>
        <taxon>Perissodactyla</taxon>
        <taxon>Rhinocerotidae</taxon>
        <taxon>Diceros</taxon>
    </lineage>
</organism>
<evidence type="ECO:0000313" key="1">
    <source>
        <dbReference type="EMBL" id="KAF5927635.1"/>
    </source>
</evidence>
<gene>
    <name evidence="1" type="ORF">HPG69_000539</name>
</gene>
<accession>A0A7J7FHT0</accession>
<dbReference type="AlphaFoldDB" id="A0A7J7FHT0"/>
<name>A0A7J7FHT0_DICBM</name>
<reference evidence="1 2" key="1">
    <citation type="journal article" date="2020" name="Mol. Biol. Evol.">
        <title>Interspecific Gene Flow and the Evolution of Specialization in Black and White Rhinoceros.</title>
        <authorList>
            <person name="Moodley Y."/>
            <person name="Westbury M.V."/>
            <person name="Russo I.M."/>
            <person name="Gopalakrishnan S."/>
            <person name="Rakotoarivelo A."/>
            <person name="Olsen R.A."/>
            <person name="Prost S."/>
            <person name="Tunstall T."/>
            <person name="Ryder O.A."/>
            <person name="Dalen L."/>
            <person name="Bruford M.W."/>
        </authorList>
    </citation>
    <scope>NUCLEOTIDE SEQUENCE [LARGE SCALE GENOMIC DNA]</scope>
    <source>
        <strain evidence="1">SBR-YM</strain>
        <tissue evidence="1">Skin</tissue>
    </source>
</reference>
<protein>
    <submittedName>
        <fullName evidence="1">Uncharacterized protein</fullName>
    </submittedName>
</protein>
<keyword evidence="2" id="KW-1185">Reference proteome</keyword>
<dbReference type="Proteomes" id="UP000551758">
    <property type="component" value="Unassembled WGS sequence"/>
</dbReference>